<dbReference type="InterPro" id="IPR041484">
    <property type="entry name" value="TetR_C_25"/>
</dbReference>
<dbReference type="SUPFAM" id="SSF48498">
    <property type="entry name" value="Tetracyclin repressor-like, C-terminal domain"/>
    <property type="match status" value="1"/>
</dbReference>
<name>A0A6H9WTP1_9MICO</name>
<dbReference type="EMBL" id="WBJY01000001">
    <property type="protein sequence ID" value="KAB1649630.1"/>
    <property type="molecule type" value="Genomic_DNA"/>
</dbReference>
<dbReference type="InterPro" id="IPR009057">
    <property type="entry name" value="Homeodomain-like_sf"/>
</dbReference>
<protein>
    <submittedName>
        <fullName evidence="4">TetR/AcrR family transcriptional regulator</fullName>
    </submittedName>
</protein>
<dbReference type="RefSeq" id="WP_158028220.1">
    <property type="nucleotide sequence ID" value="NZ_BMHG01000001.1"/>
</dbReference>
<dbReference type="InterPro" id="IPR036271">
    <property type="entry name" value="Tet_transcr_reg_TetR-rel_C_sf"/>
</dbReference>
<dbReference type="Gene3D" id="1.10.357.10">
    <property type="entry name" value="Tetracycline Repressor, domain 2"/>
    <property type="match status" value="1"/>
</dbReference>
<comment type="caution">
    <text evidence="4">The sequence shown here is derived from an EMBL/GenBank/DDBJ whole genome shotgun (WGS) entry which is preliminary data.</text>
</comment>
<feature type="domain" description="HTH tetR-type" evidence="3">
    <location>
        <begin position="10"/>
        <end position="69"/>
    </location>
</feature>
<keyword evidence="5" id="KW-1185">Reference proteome</keyword>
<dbReference type="PROSITE" id="PS50977">
    <property type="entry name" value="HTH_TETR_2"/>
    <property type="match status" value="1"/>
</dbReference>
<proteinExistence type="predicted"/>
<keyword evidence="1 2" id="KW-0238">DNA-binding</keyword>
<feature type="DNA-binding region" description="H-T-H motif" evidence="2">
    <location>
        <begin position="32"/>
        <end position="51"/>
    </location>
</feature>
<organism evidence="4 5">
    <name type="scientific">Pseudoclavibacter endophyticus</name>
    <dbReference type="NCBI Taxonomy" id="1778590"/>
    <lineage>
        <taxon>Bacteria</taxon>
        <taxon>Bacillati</taxon>
        <taxon>Actinomycetota</taxon>
        <taxon>Actinomycetes</taxon>
        <taxon>Micrococcales</taxon>
        <taxon>Microbacteriaceae</taxon>
        <taxon>Pseudoclavibacter</taxon>
    </lineage>
</organism>
<dbReference type="Proteomes" id="UP000431744">
    <property type="component" value="Unassembled WGS sequence"/>
</dbReference>
<evidence type="ECO:0000313" key="5">
    <source>
        <dbReference type="Proteomes" id="UP000431744"/>
    </source>
</evidence>
<dbReference type="PRINTS" id="PR00455">
    <property type="entry name" value="HTHTETR"/>
</dbReference>
<dbReference type="Pfam" id="PF00440">
    <property type="entry name" value="TetR_N"/>
    <property type="match status" value="1"/>
</dbReference>
<gene>
    <name evidence="4" type="ORF">F8O04_05140</name>
</gene>
<dbReference type="InterPro" id="IPR001647">
    <property type="entry name" value="HTH_TetR"/>
</dbReference>
<dbReference type="Pfam" id="PF17933">
    <property type="entry name" value="TetR_C_25"/>
    <property type="match status" value="1"/>
</dbReference>
<evidence type="ECO:0000259" key="3">
    <source>
        <dbReference type="PROSITE" id="PS50977"/>
    </source>
</evidence>
<dbReference type="OrthoDB" id="3403733at2"/>
<evidence type="ECO:0000256" key="1">
    <source>
        <dbReference type="ARBA" id="ARBA00023125"/>
    </source>
</evidence>
<evidence type="ECO:0000313" key="4">
    <source>
        <dbReference type="EMBL" id="KAB1649630.1"/>
    </source>
</evidence>
<dbReference type="SUPFAM" id="SSF46689">
    <property type="entry name" value="Homeodomain-like"/>
    <property type="match status" value="1"/>
</dbReference>
<sequence length="226" mass="24442">MSSLIDSADLTMRARIRDAAIDRFGRSGFDASVRAIAADAGVSAASVIKHYGSKEALRESCDQHVFAVIRASKTEAMQQSPGGMLAQLGHIAEYRPVVLYAFRAILAGGEASGTFLDHMIADAREYVAEAVERGVARPSRDEAARARFLVSMSLGAALLEFSRTREGEAETDAWWEQLMAKIALPALEIFTEGFFTDNTLLEAYLEYVSDPPGETPTPPHDTAAPS</sequence>
<dbReference type="InterPro" id="IPR050109">
    <property type="entry name" value="HTH-type_TetR-like_transc_reg"/>
</dbReference>
<evidence type="ECO:0000256" key="2">
    <source>
        <dbReference type="PROSITE-ProRule" id="PRU00335"/>
    </source>
</evidence>
<reference evidence="4 5" key="1">
    <citation type="submission" date="2019-09" db="EMBL/GenBank/DDBJ databases">
        <title>Phylogeny of genus Pseudoclavibacter and closely related genus.</title>
        <authorList>
            <person name="Li Y."/>
        </authorList>
    </citation>
    <scope>NUCLEOTIDE SEQUENCE [LARGE SCALE GENOMIC DNA]</scope>
    <source>
        <strain evidence="4 5">EGI 60007</strain>
    </source>
</reference>
<dbReference type="GO" id="GO:0003700">
    <property type="term" value="F:DNA-binding transcription factor activity"/>
    <property type="evidence" value="ECO:0007669"/>
    <property type="project" value="TreeGrafter"/>
</dbReference>
<dbReference type="PANTHER" id="PTHR30055">
    <property type="entry name" value="HTH-TYPE TRANSCRIPTIONAL REGULATOR RUTR"/>
    <property type="match status" value="1"/>
</dbReference>
<accession>A0A6H9WTP1</accession>
<dbReference type="AlphaFoldDB" id="A0A6H9WTP1"/>
<dbReference type="PANTHER" id="PTHR30055:SF146">
    <property type="entry name" value="HTH-TYPE TRANSCRIPTIONAL DUAL REGULATOR CECR"/>
    <property type="match status" value="1"/>
</dbReference>
<dbReference type="GO" id="GO:0000976">
    <property type="term" value="F:transcription cis-regulatory region binding"/>
    <property type="evidence" value="ECO:0007669"/>
    <property type="project" value="TreeGrafter"/>
</dbReference>